<feature type="domain" description="Laminin G" evidence="3">
    <location>
        <begin position="1"/>
        <end position="148"/>
    </location>
</feature>
<name>A0ABS2YLH0_POLSP</name>
<dbReference type="Pfam" id="PF00054">
    <property type="entry name" value="Laminin_G_1"/>
    <property type="match status" value="1"/>
</dbReference>
<feature type="non-terminal residue" evidence="5">
    <location>
        <position position="1"/>
    </location>
</feature>
<dbReference type="Pfam" id="PF02210">
    <property type="entry name" value="Laminin_G_2"/>
    <property type="match status" value="1"/>
</dbReference>
<evidence type="ECO:0000259" key="3">
    <source>
        <dbReference type="PROSITE" id="PS50025"/>
    </source>
</evidence>
<dbReference type="InterPro" id="IPR050372">
    <property type="entry name" value="Neurexin-related_CASP"/>
</dbReference>
<gene>
    <name evidence="5" type="primary">Cadn_2</name>
    <name evidence="5" type="ORF">GTO93_0005529</name>
</gene>
<dbReference type="Proteomes" id="UP001166093">
    <property type="component" value="Unassembled WGS sequence"/>
</dbReference>
<protein>
    <submittedName>
        <fullName evidence="5">CADN protein</fullName>
    </submittedName>
</protein>
<dbReference type="InterPro" id="IPR013320">
    <property type="entry name" value="ConA-like_dom_sf"/>
</dbReference>
<proteinExistence type="predicted"/>
<dbReference type="Gene3D" id="2.60.120.200">
    <property type="match status" value="2"/>
</dbReference>
<keyword evidence="6" id="KW-1185">Reference proteome</keyword>
<dbReference type="SMART" id="SM00282">
    <property type="entry name" value="LamG"/>
    <property type="match status" value="2"/>
</dbReference>
<dbReference type="InterPro" id="IPR001881">
    <property type="entry name" value="EGF-like_Ca-bd_dom"/>
</dbReference>
<evidence type="ECO:0000313" key="5">
    <source>
        <dbReference type="EMBL" id="MBN3287600.1"/>
    </source>
</evidence>
<dbReference type="InterPro" id="IPR001791">
    <property type="entry name" value="Laminin_G"/>
</dbReference>
<comment type="caution">
    <text evidence="5">The sequence shown here is derived from an EMBL/GenBank/DDBJ whole genome shotgun (WGS) entry which is preliminary data.</text>
</comment>
<evidence type="ECO:0000259" key="4">
    <source>
        <dbReference type="PROSITE" id="PS50026"/>
    </source>
</evidence>
<dbReference type="PROSITE" id="PS00022">
    <property type="entry name" value="EGF_1"/>
    <property type="match status" value="1"/>
</dbReference>
<keyword evidence="2" id="KW-0245">EGF-like domain</keyword>
<dbReference type="InterPro" id="IPR000742">
    <property type="entry name" value="EGF"/>
</dbReference>
<dbReference type="SUPFAM" id="SSF49899">
    <property type="entry name" value="Concanavalin A-like lectins/glucanases"/>
    <property type="match status" value="2"/>
</dbReference>
<feature type="domain" description="EGF-like" evidence="4">
    <location>
        <begin position="151"/>
        <end position="190"/>
    </location>
</feature>
<accession>A0ABS2YLH0</accession>
<dbReference type="CDD" id="cd00110">
    <property type="entry name" value="LamG"/>
    <property type="match status" value="2"/>
</dbReference>
<dbReference type="PANTHER" id="PTHR15036">
    <property type="entry name" value="PIKACHURIN-LIKE PROTEIN"/>
    <property type="match status" value="1"/>
</dbReference>
<keyword evidence="1 2" id="KW-1015">Disulfide bond</keyword>
<organism evidence="5 6">
    <name type="scientific">Polyodon spathula</name>
    <name type="common">North American paddlefish</name>
    <name type="synonym">Squalus spathula</name>
    <dbReference type="NCBI Taxonomy" id="7913"/>
    <lineage>
        <taxon>Eukaryota</taxon>
        <taxon>Metazoa</taxon>
        <taxon>Chordata</taxon>
        <taxon>Craniata</taxon>
        <taxon>Vertebrata</taxon>
        <taxon>Euteleostomi</taxon>
        <taxon>Actinopterygii</taxon>
        <taxon>Chondrostei</taxon>
        <taxon>Acipenseriformes</taxon>
        <taxon>Polyodontidae</taxon>
        <taxon>Polyodon</taxon>
    </lineage>
</organism>
<comment type="caution">
    <text evidence="2">Lacks conserved residue(s) required for the propagation of feature annotation.</text>
</comment>
<dbReference type="PROSITE" id="PS50025">
    <property type="entry name" value="LAM_G_DOMAIN"/>
    <property type="match status" value="2"/>
</dbReference>
<dbReference type="SMART" id="SM00179">
    <property type="entry name" value="EGF_CA"/>
    <property type="match status" value="1"/>
</dbReference>
<dbReference type="EMBL" id="JAAWVQ010167536">
    <property type="protein sequence ID" value="MBN3287600.1"/>
    <property type="molecule type" value="Genomic_DNA"/>
</dbReference>
<feature type="domain" description="Laminin G" evidence="3">
    <location>
        <begin position="193"/>
        <end position="344"/>
    </location>
</feature>
<feature type="disulfide bond" evidence="2">
    <location>
        <begin position="180"/>
        <end position="189"/>
    </location>
</feature>
<sequence>FYVLELINGTPTLKINHGSGTLVLTLPSHVNTADRRWHRLDVRGNGKEVRFTLDHCSGAEVTEIEGLGNKLSSEDRSNCEVTGETPNPDRHLNVNQVLQLGGVKEILPYSYPQLQHKHFTGCIRNLVMDSKFYDLGSPAESLNSSPGCMVTDGNCVTMGYLSCGQRGKCQGEWGSFSCQCLPGFSGHQCEKGTPEYSLDGRSYIQYQLAASLPARKTQLQVLIRTRKHSCIIMSMASKERAEYIRLEVFQGLLSVFYNLGDGDYSMKLPSYRVDNGEWNMVHLDRHDNEFTLRLNGGGGRRELSSALGTNREIVIDPGTVVVGNGFPTSHNKSFQGTLGSPCTE</sequence>
<reference evidence="5" key="1">
    <citation type="journal article" date="2021" name="Cell">
        <title>Tracing the genetic footprints of vertebrate landing in non-teleost ray-finned fishes.</title>
        <authorList>
            <person name="Bi X."/>
            <person name="Wang K."/>
            <person name="Yang L."/>
            <person name="Pan H."/>
            <person name="Jiang H."/>
            <person name="Wei Q."/>
            <person name="Fang M."/>
            <person name="Yu H."/>
            <person name="Zhu C."/>
            <person name="Cai Y."/>
            <person name="He Y."/>
            <person name="Gan X."/>
            <person name="Zeng H."/>
            <person name="Yu D."/>
            <person name="Zhu Y."/>
            <person name="Jiang H."/>
            <person name="Qiu Q."/>
            <person name="Yang H."/>
            <person name="Zhang Y.E."/>
            <person name="Wang W."/>
            <person name="Zhu M."/>
            <person name="He S."/>
            <person name="Zhang G."/>
        </authorList>
    </citation>
    <scope>NUCLEOTIDE SEQUENCE</scope>
    <source>
        <strain evidence="5">Pddl_001</strain>
    </source>
</reference>
<evidence type="ECO:0000313" key="6">
    <source>
        <dbReference type="Proteomes" id="UP001166093"/>
    </source>
</evidence>
<evidence type="ECO:0000256" key="1">
    <source>
        <dbReference type="ARBA" id="ARBA00023157"/>
    </source>
</evidence>
<dbReference type="PANTHER" id="PTHR15036:SF85">
    <property type="entry name" value="SP2353, ISOFORM A"/>
    <property type="match status" value="1"/>
</dbReference>
<evidence type="ECO:0000256" key="2">
    <source>
        <dbReference type="PROSITE-ProRule" id="PRU00076"/>
    </source>
</evidence>
<dbReference type="Gene3D" id="2.10.25.10">
    <property type="entry name" value="Laminin"/>
    <property type="match status" value="1"/>
</dbReference>
<dbReference type="PROSITE" id="PS01186">
    <property type="entry name" value="EGF_2"/>
    <property type="match status" value="1"/>
</dbReference>
<dbReference type="CDD" id="cd00054">
    <property type="entry name" value="EGF_CA"/>
    <property type="match status" value="1"/>
</dbReference>
<feature type="non-terminal residue" evidence="5">
    <location>
        <position position="344"/>
    </location>
</feature>
<dbReference type="PROSITE" id="PS50026">
    <property type="entry name" value="EGF_3"/>
    <property type="match status" value="1"/>
</dbReference>